<organism evidence="10 11">
    <name type="scientific">Thalassiosira oceanica</name>
    <name type="common">Marine diatom</name>
    <dbReference type="NCBI Taxonomy" id="159749"/>
    <lineage>
        <taxon>Eukaryota</taxon>
        <taxon>Sar</taxon>
        <taxon>Stramenopiles</taxon>
        <taxon>Ochrophyta</taxon>
        <taxon>Bacillariophyta</taxon>
        <taxon>Coscinodiscophyceae</taxon>
        <taxon>Thalassiosirophycidae</taxon>
        <taxon>Thalassiosirales</taxon>
        <taxon>Thalassiosiraceae</taxon>
        <taxon>Thalassiosira</taxon>
    </lineage>
</organism>
<accession>K0TCP9</accession>
<dbReference type="InterPro" id="IPR029020">
    <property type="entry name" value="Ammonium/urea_transptr"/>
</dbReference>
<evidence type="ECO:0000256" key="3">
    <source>
        <dbReference type="ARBA" id="ARBA00022448"/>
    </source>
</evidence>
<feature type="transmembrane region" description="Helical" evidence="8">
    <location>
        <begin position="87"/>
        <end position="106"/>
    </location>
</feature>
<gene>
    <name evidence="10" type="ORF">THAOC_07354</name>
</gene>
<dbReference type="GO" id="GO:0008519">
    <property type="term" value="F:ammonium channel activity"/>
    <property type="evidence" value="ECO:0007669"/>
    <property type="project" value="InterPro"/>
</dbReference>
<evidence type="ECO:0000256" key="1">
    <source>
        <dbReference type="ARBA" id="ARBA00004141"/>
    </source>
</evidence>
<dbReference type="eggNOG" id="KOG0682">
    <property type="taxonomic scope" value="Eukaryota"/>
</dbReference>
<dbReference type="Gene3D" id="1.10.3430.10">
    <property type="entry name" value="Ammonium transporter AmtB like domains"/>
    <property type="match status" value="1"/>
</dbReference>
<evidence type="ECO:0000259" key="9">
    <source>
        <dbReference type="Pfam" id="PF00909"/>
    </source>
</evidence>
<name>K0TCP9_THAOC</name>
<protein>
    <recommendedName>
        <fullName evidence="9">Ammonium transporter AmtB-like domain-containing protein</fullName>
    </recommendedName>
</protein>
<evidence type="ECO:0000256" key="6">
    <source>
        <dbReference type="ARBA" id="ARBA00023136"/>
    </source>
</evidence>
<evidence type="ECO:0000313" key="10">
    <source>
        <dbReference type="EMBL" id="EJK71226.1"/>
    </source>
</evidence>
<evidence type="ECO:0000256" key="7">
    <source>
        <dbReference type="ARBA" id="ARBA00023177"/>
    </source>
</evidence>
<feature type="transmembrane region" description="Helical" evidence="8">
    <location>
        <begin position="52"/>
        <end position="75"/>
    </location>
</feature>
<feature type="domain" description="Ammonium transporter AmtB-like" evidence="9">
    <location>
        <begin position="52"/>
        <end position="131"/>
    </location>
</feature>
<sequence length="135" mass="14647">MSSSESTYETCLKSLAVNGNEEAPSTDALLQCITTTFDAQINNTNDSVDAFFLLYAASLVFFMQAGFAMLCAGCVRINNVQNTLLKNMLDACGASLGFYTVGYAFAFGGSFDDEYGKSFIGSENFFLMGVENDFR</sequence>
<feature type="non-terminal residue" evidence="10">
    <location>
        <position position="135"/>
    </location>
</feature>
<dbReference type="GO" id="GO:0097272">
    <property type="term" value="P:ammonium homeostasis"/>
    <property type="evidence" value="ECO:0007669"/>
    <property type="project" value="TreeGrafter"/>
</dbReference>
<evidence type="ECO:0000256" key="4">
    <source>
        <dbReference type="ARBA" id="ARBA00022692"/>
    </source>
</evidence>
<dbReference type="PANTHER" id="PTHR11730">
    <property type="entry name" value="AMMONIUM TRANSPORTER"/>
    <property type="match status" value="1"/>
</dbReference>
<keyword evidence="3" id="KW-0813">Transport</keyword>
<dbReference type="PANTHER" id="PTHR11730:SF6">
    <property type="entry name" value="AMMONIUM TRANSPORTER"/>
    <property type="match status" value="1"/>
</dbReference>
<keyword evidence="5 8" id="KW-1133">Transmembrane helix</keyword>
<keyword evidence="11" id="KW-1185">Reference proteome</keyword>
<keyword evidence="6 8" id="KW-0472">Membrane</keyword>
<comment type="similarity">
    <text evidence="2">Belongs to the ammonia transporter channel (TC 1.A.11.2) family.</text>
</comment>
<proteinExistence type="inferred from homology"/>
<evidence type="ECO:0000256" key="5">
    <source>
        <dbReference type="ARBA" id="ARBA00022989"/>
    </source>
</evidence>
<evidence type="ECO:0000256" key="8">
    <source>
        <dbReference type="SAM" id="Phobius"/>
    </source>
</evidence>
<dbReference type="Pfam" id="PF00909">
    <property type="entry name" value="Ammonium_transp"/>
    <property type="match status" value="1"/>
</dbReference>
<dbReference type="OrthoDB" id="534912at2759"/>
<dbReference type="AlphaFoldDB" id="K0TCP9"/>
<dbReference type="GO" id="GO:0005886">
    <property type="term" value="C:plasma membrane"/>
    <property type="evidence" value="ECO:0007669"/>
    <property type="project" value="TreeGrafter"/>
</dbReference>
<evidence type="ECO:0000313" key="11">
    <source>
        <dbReference type="Proteomes" id="UP000266841"/>
    </source>
</evidence>
<reference evidence="10 11" key="1">
    <citation type="journal article" date="2012" name="Genome Biol.">
        <title>Genome and low-iron response of an oceanic diatom adapted to chronic iron limitation.</title>
        <authorList>
            <person name="Lommer M."/>
            <person name="Specht M."/>
            <person name="Roy A.S."/>
            <person name="Kraemer L."/>
            <person name="Andreson R."/>
            <person name="Gutowska M.A."/>
            <person name="Wolf J."/>
            <person name="Bergner S.V."/>
            <person name="Schilhabel M.B."/>
            <person name="Klostermeier U.C."/>
            <person name="Beiko R.G."/>
            <person name="Rosenstiel P."/>
            <person name="Hippler M."/>
            <person name="Laroche J."/>
        </authorList>
    </citation>
    <scope>NUCLEOTIDE SEQUENCE [LARGE SCALE GENOMIC DNA]</scope>
    <source>
        <strain evidence="10 11">CCMP1005</strain>
    </source>
</reference>
<comment type="subcellular location">
    <subcellularLocation>
        <location evidence="1">Membrane</location>
        <topology evidence="1">Multi-pass membrane protein</topology>
    </subcellularLocation>
</comment>
<comment type="caution">
    <text evidence="10">The sequence shown here is derived from an EMBL/GenBank/DDBJ whole genome shotgun (WGS) entry which is preliminary data.</text>
</comment>
<dbReference type="EMBL" id="AGNL01007490">
    <property type="protein sequence ID" value="EJK71226.1"/>
    <property type="molecule type" value="Genomic_DNA"/>
</dbReference>
<keyword evidence="4 8" id="KW-0812">Transmembrane</keyword>
<dbReference type="Proteomes" id="UP000266841">
    <property type="component" value="Unassembled WGS sequence"/>
</dbReference>
<dbReference type="InterPro" id="IPR024041">
    <property type="entry name" value="NH4_transpt_AmtB-like_dom"/>
</dbReference>
<evidence type="ECO:0000256" key="2">
    <source>
        <dbReference type="ARBA" id="ARBA00005887"/>
    </source>
</evidence>
<keyword evidence="7" id="KW-0924">Ammonia transport</keyword>
<dbReference type="SUPFAM" id="SSF111352">
    <property type="entry name" value="Ammonium transporter"/>
    <property type="match status" value="1"/>
</dbReference>